<evidence type="ECO:0000313" key="2">
    <source>
        <dbReference type="EMBL" id="KAL1496849.1"/>
    </source>
</evidence>
<dbReference type="GO" id="GO:0031902">
    <property type="term" value="C:late endosome membrane"/>
    <property type="evidence" value="ECO:0007669"/>
    <property type="project" value="TreeGrafter"/>
</dbReference>
<dbReference type="GO" id="GO:0016197">
    <property type="term" value="P:endosomal transport"/>
    <property type="evidence" value="ECO:0007669"/>
    <property type="project" value="TreeGrafter"/>
</dbReference>
<dbReference type="Pfam" id="PF05050">
    <property type="entry name" value="Methyltransf_21"/>
    <property type="match status" value="1"/>
</dbReference>
<dbReference type="GO" id="GO:0005886">
    <property type="term" value="C:plasma membrane"/>
    <property type="evidence" value="ECO:0007669"/>
    <property type="project" value="TreeGrafter"/>
</dbReference>
<dbReference type="InterPro" id="IPR029063">
    <property type="entry name" value="SAM-dependent_MTases_sf"/>
</dbReference>
<dbReference type="GO" id="GO:0005789">
    <property type="term" value="C:endoplasmic reticulum membrane"/>
    <property type="evidence" value="ECO:0007669"/>
    <property type="project" value="TreeGrafter"/>
</dbReference>
<sequence length="292" mass="32734">MSGDALAATPTRHAAVKALLRHVEPQYRSRCRAVLHGEPFSFSQAWQDWYTFHNVFSDRLTWGDGTFVDIGANQPTVISNTLFFEKCLGWRGVCFEPQRRYHAEIARARNCTLVPHCVVGKGESKVGEMRGMHLHQGAGAERCVDAGEALLAAPGGGRVDLLSIDIEGMEPQVLRCFPFDTLSVHAILIETNQLDAREADLFFHRHGYVNEQTFIGTNDKKGTFGWLDNLYVKRPRAARYPPTSYRCDDAARVHRSAWCGPWVTWGYEPLSRNGMRNGAAHDSKVRFGPCLA</sequence>
<dbReference type="InterPro" id="IPR006342">
    <property type="entry name" value="FkbM_mtfrase"/>
</dbReference>
<name>A0AB34IGS0_PRYPA</name>
<keyword evidence="3" id="KW-1185">Reference proteome</keyword>
<dbReference type="GO" id="GO:0006888">
    <property type="term" value="P:endoplasmic reticulum to Golgi vesicle-mediated transport"/>
    <property type="evidence" value="ECO:0007669"/>
    <property type="project" value="TreeGrafter"/>
</dbReference>
<evidence type="ECO:0000259" key="1">
    <source>
        <dbReference type="Pfam" id="PF05050"/>
    </source>
</evidence>
<dbReference type="Proteomes" id="UP001515480">
    <property type="component" value="Unassembled WGS sequence"/>
</dbReference>
<evidence type="ECO:0000313" key="3">
    <source>
        <dbReference type="Proteomes" id="UP001515480"/>
    </source>
</evidence>
<organism evidence="2 3">
    <name type="scientific">Prymnesium parvum</name>
    <name type="common">Toxic golden alga</name>
    <dbReference type="NCBI Taxonomy" id="97485"/>
    <lineage>
        <taxon>Eukaryota</taxon>
        <taxon>Haptista</taxon>
        <taxon>Haptophyta</taxon>
        <taxon>Prymnesiophyceae</taxon>
        <taxon>Prymnesiales</taxon>
        <taxon>Prymnesiaceae</taxon>
        <taxon>Prymnesium</taxon>
    </lineage>
</organism>
<dbReference type="EMBL" id="JBGBPQ010000028">
    <property type="protein sequence ID" value="KAL1496849.1"/>
    <property type="molecule type" value="Genomic_DNA"/>
</dbReference>
<dbReference type="InterPro" id="IPR053202">
    <property type="entry name" value="EGF_Rcpt_Signaling_Reg"/>
</dbReference>
<dbReference type="PANTHER" id="PTHR34009:SF2">
    <property type="entry name" value="PROTEIN STAR"/>
    <property type="match status" value="1"/>
</dbReference>
<comment type="caution">
    <text evidence="2">The sequence shown here is derived from an EMBL/GenBank/DDBJ whole genome shotgun (WGS) entry which is preliminary data.</text>
</comment>
<gene>
    <name evidence="2" type="ORF">AB1Y20_014435</name>
</gene>
<protein>
    <recommendedName>
        <fullName evidence="1">Methyltransferase FkbM domain-containing protein</fullName>
    </recommendedName>
</protein>
<dbReference type="Gene3D" id="3.40.50.150">
    <property type="entry name" value="Vaccinia Virus protein VP39"/>
    <property type="match status" value="1"/>
</dbReference>
<proteinExistence type="predicted"/>
<dbReference type="AlphaFoldDB" id="A0AB34IGS0"/>
<feature type="domain" description="Methyltransferase FkbM" evidence="1">
    <location>
        <begin position="69"/>
        <end position="208"/>
    </location>
</feature>
<reference evidence="2 3" key="1">
    <citation type="journal article" date="2024" name="Science">
        <title>Giant polyketide synthase enzymes in the biosynthesis of giant marine polyether toxins.</title>
        <authorList>
            <person name="Fallon T.R."/>
            <person name="Shende V.V."/>
            <person name="Wierzbicki I.H."/>
            <person name="Pendleton A.L."/>
            <person name="Watervoot N.F."/>
            <person name="Auber R.P."/>
            <person name="Gonzalez D.J."/>
            <person name="Wisecaver J.H."/>
            <person name="Moore B.S."/>
        </authorList>
    </citation>
    <scope>NUCLEOTIDE SEQUENCE [LARGE SCALE GENOMIC DNA]</scope>
    <source>
        <strain evidence="2 3">12B1</strain>
    </source>
</reference>
<dbReference type="GO" id="GO:0005794">
    <property type="term" value="C:Golgi apparatus"/>
    <property type="evidence" value="ECO:0007669"/>
    <property type="project" value="TreeGrafter"/>
</dbReference>
<dbReference type="SUPFAM" id="SSF53335">
    <property type="entry name" value="S-adenosyl-L-methionine-dependent methyltransferases"/>
    <property type="match status" value="1"/>
</dbReference>
<accession>A0AB34IGS0</accession>
<dbReference type="PANTHER" id="PTHR34009">
    <property type="entry name" value="PROTEIN STAR"/>
    <property type="match status" value="1"/>
</dbReference>